<dbReference type="NCBIfam" id="TIGR01784">
    <property type="entry name" value="T_den_put_tspse"/>
    <property type="match status" value="1"/>
</dbReference>
<proteinExistence type="inferred from homology"/>
<dbReference type="Pfam" id="PF04754">
    <property type="entry name" value="Transposase_31"/>
    <property type="match status" value="1"/>
</dbReference>
<geneLocation type="plasmid" evidence="5">
    <name>prra2</name>
</geneLocation>
<dbReference type="PANTHER" id="PTHR34611:SF2">
    <property type="entry name" value="INACTIVE RECOMBINATION-PROMOTING NUCLEASE-LIKE PROTEIN RPNE-RELATED"/>
    <property type="match status" value="1"/>
</dbReference>
<dbReference type="RefSeq" id="WP_064464971.1">
    <property type="nucleotide sequence ID" value="NZ_CP010971.1"/>
</dbReference>
<evidence type="ECO:0000256" key="2">
    <source>
        <dbReference type="SAM" id="MobiDB-lite"/>
    </source>
</evidence>
<dbReference type="PANTHER" id="PTHR34611">
    <property type="match status" value="1"/>
</dbReference>
<dbReference type="GO" id="GO:1990238">
    <property type="term" value="F:double-stranded DNA endonuclease activity"/>
    <property type="evidence" value="ECO:0007669"/>
    <property type="project" value="TreeGrafter"/>
</dbReference>
<evidence type="ECO:0000259" key="3">
    <source>
        <dbReference type="Pfam" id="PF04754"/>
    </source>
</evidence>
<accession>A0A9N7AVV5</accession>
<name>A0A9N7AVV5_RICCR</name>
<organism evidence="4 5">
    <name type="scientific">Rickettsia conorii subsp. raoultii</name>
    <dbReference type="NCBI Taxonomy" id="369822"/>
    <lineage>
        <taxon>Bacteria</taxon>
        <taxon>Pseudomonadati</taxon>
        <taxon>Pseudomonadota</taxon>
        <taxon>Alphaproteobacteria</taxon>
        <taxon>Rickettsiales</taxon>
        <taxon>Rickettsiaceae</taxon>
        <taxon>Rickettsieae</taxon>
        <taxon>Rickettsia</taxon>
        <taxon>spotted fever group</taxon>
    </lineage>
</organism>
<feature type="compositionally biased region" description="Basic and acidic residues" evidence="2">
    <location>
        <begin position="18"/>
        <end position="28"/>
    </location>
</feature>
<dbReference type="GO" id="GO:0006310">
    <property type="term" value="P:DNA recombination"/>
    <property type="evidence" value="ECO:0007669"/>
    <property type="project" value="TreeGrafter"/>
</dbReference>
<dbReference type="InterPro" id="IPR051699">
    <property type="entry name" value="Rpn/YhgA-like_nuclease"/>
</dbReference>
<reference evidence="4 5" key="1">
    <citation type="journal article" date="2016" name="Genome Announc.">
        <title>Genome Sequence of the Tick-Borne Pathogen Rickettsia raoultii.</title>
        <authorList>
            <person name="El Karkouri K."/>
            <person name="Mediannikov O."/>
            <person name="Robert C."/>
            <person name="Raoult D."/>
            <person name="Fournier P.E."/>
        </authorList>
    </citation>
    <scope>NUCLEOTIDE SEQUENCE [LARGE SCALE GENOMIC DNA]</scope>
    <source>
        <strain evidence="4 5">Khabarovsk</strain>
    </source>
</reference>
<protein>
    <submittedName>
        <fullName evidence="4">Transposase</fullName>
    </submittedName>
</protein>
<dbReference type="InterPro" id="IPR010106">
    <property type="entry name" value="RpnA"/>
</dbReference>
<evidence type="ECO:0000313" key="5">
    <source>
        <dbReference type="Proteomes" id="UP000077462"/>
    </source>
</evidence>
<dbReference type="Proteomes" id="UP000077462">
    <property type="component" value="Plasmid pRra2"/>
</dbReference>
<comment type="similarity">
    <text evidence="1">Belongs to the Rpn/YhgA-like nuclease family.</text>
</comment>
<evidence type="ECO:0000256" key="1">
    <source>
        <dbReference type="ARBA" id="ARBA00009787"/>
    </source>
</evidence>
<sequence length="370" mass="42769">MNNKNIPKDSVALSESDTQERNRNHEQVDSDGSNTSERPRHDELFKKVMSEPVAAREFLEHYLPVTFKNKINLNSVKIEKESFVTEDLRKRLSDVVYSVSLKNDNIKDSTAESANNDKAYVYVLIEHQSSSDYWIAFRLWQYMLLLCERHKDTNKNKSNSAEEKDNKLPLICPIVVYANDKPYNAPRSFWELFEDCKTAKEMMGGEYLLVDLQKQSDNEIEQKKHLGMMEYMLKHIKARDILNLWQSLLERFESSIEIDKENGYIYIKWLLWYSDAKVSEDKQVELAKIIAKHLKKEEQEGLMRTIADKYIDEGIAQGMQIGRSEGMQIGEAKGKYEVAKNMLNAGSDIAFISKVTGISIQEINKLSGSQ</sequence>
<dbReference type="EMBL" id="CP010971">
    <property type="protein sequence ID" value="AJQ52517.1"/>
    <property type="molecule type" value="Genomic_DNA"/>
</dbReference>
<dbReference type="AlphaFoldDB" id="A0A9N7AVV5"/>
<keyword evidence="4" id="KW-0614">Plasmid</keyword>
<dbReference type="InterPro" id="IPR006842">
    <property type="entry name" value="Transposase_31"/>
</dbReference>
<gene>
    <name evidence="4" type="ORF">UQ52_07810</name>
</gene>
<feature type="domain" description="Transposase (putative) YhgA-like" evidence="3">
    <location>
        <begin position="40"/>
        <end position="261"/>
    </location>
</feature>
<feature type="region of interest" description="Disordered" evidence="2">
    <location>
        <begin position="1"/>
        <end position="41"/>
    </location>
</feature>
<evidence type="ECO:0000313" key="4">
    <source>
        <dbReference type="EMBL" id="AJQ52517.1"/>
    </source>
</evidence>